<dbReference type="InterPro" id="IPR012301">
    <property type="entry name" value="Malic_N_dom"/>
</dbReference>
<reference evidence="9" key="1">
    <citation type="journal article" date="2019" name="Int. J. Syst. Evol. Microbiol.">
        <title>The Global Catalogue of Microorganisms (GCM) 10K type strain sequencing project: providing services to taxonomists for standard genome sequencing and annotation.</title>
        <authorList>
            <consortium name="The Broad Institute Genomics Platform"/>
            <consortium name="The Broad Institute Genome Sequencing Center for Infectious Disease"/>
            <person name="Wu L."/>
            <person name="Ma J."/>
        </authorList>
    </citation>
    <scope>NUCLEOTIDE SEQUENCE [LARGE SCALE GENOMIC DNA]</scope>
    <source>
        <strain evidence="9">JCM 17939</strain>
    </source>
</reference>
<keyword evidence="3 5" id="KW-0479">Metal-binding</keyword>
<evidence type="ECO:0000256" key="3">
    <source>
        <dbReference type="ARBA" id="ARBA00022723"/>
    </source>
</evidence>
<dbReference type="PROSITE" id="PS00331">
    <property type="entry name" value="MALIC_ENZYMES"/>
    <property type="match status" value="1"/>
</dbReference>
<accession>A0ABP8UT64</accession>
<evidence type="ECO:0000259" key="6">
    <source>
        <dbReference type="SMART" id="SM00919"/>
    </source>
</evidence>
<dbReference type="InterPro" id="IPR046346">
    <property type="entry name" value="Aminoacid_DH-like_N_sf"/>
</dbReference>
<dbReference type="Pfam" id="PF03949">
    <property type="entry name" value="Malic_M"/>
    <property type="match status" value="1"/>
</dbReference>
<dbReference type="PRINTS" id="PR00072">
    <property type="entry name" value="MALOXRDTASE"/>
</dbReference>
<dbReference type="SUPFAM" id="SSF53223">
    <property type="entry name" value="Aminoacid dehydrogenase-like, N-terminal domain"/>
    <property type="match status" value="1"/>
</dbReference>
<protein>
    <submittedName>
        <fullName evidence="8">NAD-dependent malic enzyme</fullName>
    </submittedName>
</protein>
<dbReference type="Pfam" id="PF00390">
    <property type="entry name" value="malic"/>
    <property type="match status" value="1"/>
</dbReference>
<keyword evidence="4" id="KW-0520">NAD</keyword>
<dbReference type="CDD" id="cd05312">
    <property type="entry name" value="NAD_bind_1_malic_enz"/>
    <property type="match status" value="1"/>
</dbReference>
<dbReference type="PIRSF" id="PIRSF000106">
    <property type="entry name" value="ME"/>
    <property type="match status" value="1"/>
</dbReference>
<dbReference type="SUPFAM" id="SSF51735">
    <property type="entry name" value="NAD(P)-binding Rossmann-fold domains"/>
    <property type="match status" value="1"/>
</dbReference>
<dbReference type="NCBIfam" id="NF010052">
    <property type="entry name" value="PRK13529.1"/>
    <property type="match status" value="1"/>
</dbReference>
<dbReference type="Gene3D" id="3.40.50.720">
    <property type="entry name" value="NAD(P)-binding Rossmann-like Domain"/>
    <property type="match status" value="1"/>
</dbReference>
<gene>
    <name evidence="8" type="ORF">GCM10023196_094260</name>
</gene>
<dbReference type="InterPro" id="IPR015884">
    <property type="entry name" value="Malic_enzyme_CS"/>
</dbReference>
<dbReference type="PANTHER" id="PTHR23406">
    <property type="entry name" value="MALIC ENZYME-RELATED"/>
    <property type="match status" value="1"/>
</dbReference>
<sequence>MPNDGHGRPAGATRTFEETDDGYVTSARGLGVLREPLLNKGTAFTPGERDELGLHGLLPAAVETIEQQARRAYAQYQAQSTDLLKNVYLEALRDRDEVLYYRLLADHLREMLPIVYDPTVGQAIKSYSHEYRRPRGVYLSVDHIDGIEGAFTNLGLGPDDVDLVVASDAEEILGIGDWGAGGGAGITAGKLAVYTAAAGIDPARVIPVTLDVGTDNEALLNDPGYVGNRHARVRGQRYDDFIDAYVTTATRMFPGAMLHWEDFGPSNARRILEKYTDRIPTFNDDMQGTGAIVLAAMLTAVRASGTPMRDQRIVVFGAGTAGIGIADQLRAAMVRDGLDHDTATRRIWPIDKQGLLVDDMTGLRDFQQPYARPASEVAGWTRHDGGIGLLETVERVKPTMLLGTSTAHGAFTEHIVRAMADAVDRPIIFPISNPTERIEAMPDDLLHWTDGRALIATGIPINPITYHRVTHTIAQANNALLYPGLGLGAIVSRARRISDGMLQAAAEAVAGLVDVTARGASLLPQVENLREISATVAVAVAEQAARENLARADLKEPVQAVQDAMWQPVYRQVKGR</sequence>
<dbReference type="RefSeq" id="WP_345441324.1">
    <property type="nucleotide sequence ID" value="NZ_BAABHK010000021.1"/>
</dbReference>
<evidence type="ECO:0000313" key="9">
    <source>
        <dbReference type="Proteomes" id="UP001501442"/>
    </source>
</evidence>
<evidence type="ECO:0000256" key="1">
    <source>
        <dbReference type="ARBA" id="ARBA00001936"/>
    </source>
</evidence>
<feature type="domain" description="Malic enzyme NAD-binding" evidence="6">
    <location>
        <begin position="286"/>
        <end position="545"/>
    </location>
</feature>
<dbReference type="InterPro" id="IPR012302">
    <property type="entry name" value="Malic_NAD-bd"/>
</dbReference>
<comment type="similarity">
    <text evidence="2 5">Belongs to the malic enzymes family.</text>
</comment>
<dbReference type="PANTHER" id="PTHR23406:SF34">
    <property type="entry name" value="NAD-DEPENDENT MALIC ENZYME, MITOCHONDRIAL"/>
    <property type="match status" value="1"/>
</dbReference>
<proteinExistence type="inferred from homology"/>
<evidence type="ECO:0000256" key="4">
    <source>
        <dbReference type="ARBA" id="ARBA00023027"/>
    </source>
</evidence>
<evidence type="ECO:0000259" key="7">
    <source>
        <dbReference type="SMART" id="SM01274"/>
    </source>
</evidence>
<name>A0ABP8UT64_9ACTN</name>
<dbReference type="InterPro" id="IPR037062">
    <property type="entry name" value="Malic_N_dom_sf"/>
</dbReference>
<dbReference type="InterPro" id="IPR036291">
    <property type="entry name" value="NAD(P)-bd_dom_sf"/>
</dbReference>
<dbReference type="Gene3D" id="3.40.50.10380">
    <property type="entry name" value="Malic enzyme, N-terminal domain"/>
    <property type="match status" value="1"/>
</dbReference>
<evidence type="ECO:0000256" key="5">
    <source>
        <dbReference type="RuleBase" id="RU003427"/>
    </source>
</evidence>
<feature type="domain" description="Malic enzyme N-terminal" evidence="7">
    <location>
        <begin position="93"/>
        <end position="276"/>
    </location>
</feature>
<keyword evidence="9" id="KW-1185">Reference proteome</keyword>
<evidence type="ECO:0000313" key="8">
    <source>
        <dbReference type="EMBL" id="GAA4638046.1"/>
    </source>
</evidence>
<dbReference type="EMBL" id="BAABHK010000021">
    <property type="protein sequence ID" value="GAA4638046.1"/>
    <property type="molecule type" value="Genomic_DNA"/>
</dbReference>
<dbReference type="SMART" id="SM01274">
    <property type="entry name" value="malic"/>
    <property type="match status" value="1"/>
</dbReference>
<evidence type="ECO:0000256" key="2">
    <source>
        <dbReference type="ARBA" id="ARBA00008785"/>
    </source>
</evidence>
<dbReference type="Proteomes" id="UP001501442">
    <property type="component" value="Unassembled WGS sequence"/>
</dbReference>
<dbReference type="InterPro" id="IPR001891">
    <property type="entry name" value="Malic_OxRdtase"/>
</dbReference>
<comment type="caution">
    <text evidence="8">The sequence shown here is derived from an EMBL/GenBank/DDBJ whole genome shotgun (WGS) entry which is preliminary data.</text>
</comment>
<dbReference type="SMART" id="SM00919">
    <property type="entry name" value="Malic_M"/>
    <property type="match status" value="1"/>
</dbReference>
<comment type="cofactor">
    <cofactor evidence="1">
        <name>Mn(2+)</name>
        <dbReference type="ChEBI" id="CHEBI:29035"/>
    </cofactor>
</comment>
<organism evidence="8 9">
    <name type="scientific">Actinoallomurus vinaceus</name>
    <dbReference type="NCBI Taxonomy" id="1080074"/>
    <lineage>
        <taxon>Bacteria</taxon>
        <taxon>Bacillati</taxon>
        <taxon>Actinomycetota</taxon>
        <taxon>Actinomycetes</taxon>
        <taxon>Streptosporangiales</taxon>
        <taxon>Thermomonosporaceae</taxon>
        <taxon>Actinoallomurus</taxon>
    </lineage>
</organism>